<organism evidence="1 2">
    <name type="scientific">Rosa chinensis</name>
    <name type="common">China rose</name>
    <dbReference type="NCBI Taxonomy" id="74649"/>
    <lineage>
        <taxon>Eukaryota</taxon>
        <taxon>Viridiplantae</taxon>
        <taxon>Streptophyta</taxon>
        <taxon>Embryophyta</taxon>
        <taxon>Tracheophyta</taxon>
        <taxon>Spermatophyta</taxon>
        <taxon>Magnoliopsida</taxon>
        <taxon>eudicotyledons</taxon>
        <taxon>Gunneridae</taxon>
        <taxon>Pentapetalae</taxon>
        <taxon>rosids</taxon>
        <taxon>fabids</taxon>
        <taxon>Rosales</taxon>
        <taxon>Rosaceae</taxon>
        <taxon>Rosoideae</taxon>
        <taxon>Rosoideae incertae sedis</taxon>
        <taxon>Rosa</taxon>
    </lineage>
</organism>
<dbReference type="Proteomes" id="UP000238479">
    <property type="component" value="Chromosome 6"/>
</dbReference>
<dbReference type="EMBL" id="PDCK01000044">
    <property type="protein sequence ID" value="PRQ24069.1"/>
    <property type="molecule type" value="Genomic_DNA"/>
</dbReference>
<protein>
    <submittedName>
        <fullName evidence="1">Uncharacterized protein</fullName>
    </submittedName>
</protein>
<evidence type="ECO:0000313" key="1">
    <source>
        <dbReference type="EMBL" id="PRQ24069.1"/>
    </source>
</evidence>
<name>A0A2P6PQ58_ROSCH</name>
<dbReference type="AlphaFoldDB" id="A0A2P6PQ58"/>
<gene>
    <name evidence="1" type="ORF">RchiOBHm_Chr6g0268331</name>
</gene>
<comment type="caution">
    <text evidence="1">The sequence shown here is derived from an EMBL/GenBank/DDBJ whole genome shotgun (WGS) entry which is preliminary data.</text>
</comment>
<evidence type="ECO:0000313" key="2">
    <source>
        <dbReference type="Proteomes" id="UP000238479"/>
    </source>
</evidence>
<reference evidence="1 2" key="1">
    <citation type="journal article" date="2018" name="Nat. Genet.">
        <title>The Rosa genome provides new insights in the design of modern roses.</title>
        <authorList>
            <person name="Bendahmane M."/>
        </authorList>
    </citation>
    <scope>NUCLEOTIDE SEQUENCE [LARGE SCALE GENOMIC DNA]</scope>
    <source>
        <strain evidence="2">cv. Old Blush</strain>
    </source>
</reference>
<accession>A0A2P6PQ58</accession>
<dbReference type="Gramene" id="PRQ24069">
    <property type="protein sequence ID" value="PRQ24069"/>
    <property type="gene ID" value="RchiOBHm_Chr6g0268331"/>
</dbReference>
<proteinExistence type="predicted"/>
<sequence length="59" mass="6684">MLVLYQMELGAKESTCVNFNPSSKEYTHGVAIRFRSCEASFLHKPFVLGCNFNRSACLH</sequence>
<keyword evidence="2" id="KW-1185">Reference proteome</keyword>